<dbReference type="InterPro" id="IPR003594">
    <property type="entry name" value="HATPase_dom"/>
</dbReference>
<dbReference type="GO" id="GO:0005886">
    <property type="term" value="C:plasma membrane"/>
    <property type="evidence" value="ECO:0007669"/>
    <property type="project" value="TreeGrafter"/>
</dbReference>
<dbReference type="PRINTS" id="PR00344">
    <property type="entry name" value="BCTRLSENSOR"/>
</dbReference>
<accession>A0A261TXX6</accession>
<evidence type="ECO:0000256" key="1">
    <source>
        <dbReference type="ARBA" id="ARBA00000085"/>
    </source>
</evidence>
<dbReference type="SMART" id="SM00448">
    <property type="entry name" value="REC"/>
    <property type="match status" value="1"/>
</dbReference>
<feature type="transmembrane region" description="Helical" evidence="7">
    <location>
        <begin position="347"/>
        <end position="368"/>
    </location>
</feature>
<dbReference type="RefSeq" id="WP_094799341.1">
    <property type="nucleotide sequence ID" value="NZ_NEVP01000004.1"/>
</dbReference>
<dbReference type="OrthoDB" id="9810730at2"/>
<feature type="transmembrane region" description="Helical" evidence="7">
    <location>
        <begin position="288"/>
        <end position="309"/>
    </location>
</feature>
<name>A0A261TXX6_9BORD</name>
<dbReference type="EC" id="2.7.13.3" evidence="2"/>
<dbReference type="SUPFAM" id="SSF55874">
    <property type="entry name" value="ATPase domain of HSP90 chaperone/DNA topoisomerase II/histidine kinase"/>
    <property type="match status" value="1"/>
</dbReference>
<dbReference type="Gene3D" id="3.30.565.10">
    <property type="entry name" value="Histidine kinase-like ATPase, C-terminal domain"/>
    <property type="match status" value="1"/>
</dbReference>
<keyword evidence="7" id="KW-0472">Membrane</keyword>
<evidence type="ECO:0000256" key="4">
    <source>
        <dbReference type="ARBA" id="ARBA00022679"/>
    </source>
</evidence>
<feature type="transmembrane region" description="Helical" evidence="7">
    <location>
        <begin position="315"/>
        <end position="335"/>
    </location>
</feature>
<dbReference type="Pfam" id="PF07695">
    <property type="entry name" value="7TMR-DISM_7TM"/>
    <property type="match status" value="1"/>
</dbReference>
<keyword evidence="11" id="KW-1185">Reference proteome</keyword>
<dbReference type="Gene3D" id="1.10.287.130">
    <property type="match status" value="1"/>
</dbReference>
<dbReference type="InterPro" id="IPR011006">
    <property type="entry name" value="CheY-like_superfamily"/>
</dbReference>
<keyword evidence="7" id="KW-0812">Transmembrane</keyword>
<comment type="catalytic activity">
    <reaction evidence="1">
        <text>ATP + protein L-histidine = ADP + protein N-phospho-L-histidine.</text>
        <dbReference type="EC" id="2.7.13.3"/>
    </reaction>
</comment>
<evidence type="ECO:0000256" key="3">
    <source>
        <dbReference type="ARBA" id="ARBA00022553"/>
    </source>
</evidence>
<sequence length="904" mass="98502">MLDRHSAWPRSLVSVLVLLLLLSGFFMPARGQPPQAVVDLSALSGSLRLEGVLRGVEDRAGRQEAADMLHAAWQPVSAAWLNRGYSASAFWLRLEVNNSTPDIQERWLSLGVPRLEDVRFYLFDDDTQRPFKTLLAGNREPLSLREVPATVSVLPLLLAPGERMTVLVRVQSRSAINMEPVLWTPAAFVGVEQRGTLVMALLIGALAMVCLYTALLGVSQRDPVFLLLAVAILAEILYSLAFHGLLYRYVLTDGGEWVLRAPTVLATLATTLFGYMAMRFADLQRVRLWRWVYHALTVCGAIGCVWAALGDYRVSAQAMIGLVLLWALVWLVSMVDGWRRGHANARVFLLSFAVYLVCLVLRLAFIHGLLPGSWGGGPEIAWDLMAISLMLGVLLHGRARQQRQERLAAQEALTRAREREHQRLDQAVTERTQALQAALIRADEAGRVRQDFLARISHDLRTPLTSIIGFADLIQAGGRDDAPRGTIIRRSADHMLGMVNDLIDYAAGAGGQALRLSPEYVHALLDVIAKEAGPIAARNGNRFVLRVSAEVPTVLDLDGRRVRQVLSNLIDNAAKFTQHGVLTLTADYREEDGAAASATDAVSGHLVLSVRDTGSGIAPEDLQRIFEPFQRLAAADSQPGVGLGLAIVQHWTERMDGHVRVDSRVGEGTTVHVTLPVRVLDESRVSHHYLATAAHALPALEGQGKQLWLAEDTPEIREFLVEELTSLGFAVESEADGLGMLARIRRADAPRPDLILTDHRMEGADGAAVLAAARARWPEVPVVAVSATPHDTRSGGGAGYDASLLKPISLVELRHVLARLLRLSVNEVAAPAPVSASAPRLSADDLRQLHALLDSGAISDLMDWARALRARDPSLDALGEQIRGLARLGDLGAIRALCERPDSA</sequence>
<feature type="transmembrane region" description="Helical" evidence="7">
    <location>
        <begin position="257"/>
        <end position="276"/>
    </location>
</feature>
<dbReference type="Pfam" id="PF00512">
    <property type="entry name" value="HisKA"/>
    <property type="match status" value="1"/>
</dbReference>
<comment type="caution">
    <text evidence="10">The sequence shown here is derived from an EMBL/GenBank/DDBJ whole genome shotgun (WGS) entry which is preliminary data.</text>
</comment>
<gene>
    <name evidence="10" type="ORF">CAL25_07760</name>
</gene>
<reference evidence="10 11" key="1">
    <citation type="submission" date="2017-05" db="EMBL/GenBank/DDBJ databases">
        <title>Complete and WGS of Bordetella genogroups.</title>
        <authorList>
            <person name="Spilker T."/>
            <person name="LiPuma J."/>
        </authorList>
    </citation>
    <scope>NUCLEOTIDE SEQUENCE [LARGE SCALE GENOMIC DNA]</scope>
    <source>
        <strain evidence="10 11">AU10456</strain>
    </source>
</reference>
<dbReference type="PROSITE" id="PS50109">
    <property type="entry name" value="HIS_KIN"/>
    <property type="match status" value="1"/>
</dbReference>
<keyword evidence="7" id="KW-1133">Transmembrane helix</keyword>
<dbReference type="SMART" id="SM00388">
    <property type="entry name" value="HisKA"/>
    <property type="match status" value="1"/>
</dbReference>
<dbReference type="Proteomes" id="UP000216913">
    <property type="component" value="Unassembled WGS sequence"/>
</dbReference>
<dbReference type="Pfam" id="PF00072">
    <property type="entry name" value="Response_reg"/>
    <property type="match status" value="1"/>
</dbReference>
<dbReference type="AlphaFoldDB" id="A0A261TXX6"/>
<dbReference type="PROSITE" id="PS50110">
    <property type="entry name" value="RESPONSE_REGULATORY"/>
    <property type="match status" value="1"/>
</dbReference>
<feature type="domain" description="Response regulatory" evidence="9">
    <location>
        <begin position="706"/>
        <end position="821"/>
    </location>
</feature>
<evidence type="ECO:0000256" key="6">
    <source>
        <dbReference type="PROSITE-ProRule" id="PRU00169"/>
    </source>
</evidence>
<dbReference type="CDD" id="cd00082">
    <property type="entry name" value="HisKA"/>
    <property type="match status" value="1"/>
</dbReference>
<evidence type="ECO:0000256" key="2">
    <source>
        <dbReference type="ARBA" id="ARBA00012438"/>
    </source>
</evidence>
<dbReference type="PANTHER" id="PTHR43047:SF72">
    <property type="entry name" value="OSMOSENSING HISTIDINE PROTEIN KINASE SLN1"/>
    <property type="match status" value="1"/>
</dbReference>
<evidence type="ECO:0000313" key="11">
    <source>
        <dbReference type="Proteomes" id="UP000216913"/>
    </source>
</evidence>
<evidence type="ECO:0000259" key="9">
    <source>
        <dbReference type="PROSITE" id="PS50110"/>
    </source>
</evidence>
<evidence type="ECO:0000259" key="8">
    <source>
        <dbReference type="PROSITE" id="PS50109"/>
    </source>
</evidence>
<dbReference type="InterPro" id="IPR011623">
    <property type="entry name" value="7TMR_DISM_rcpt_extracell_dom1"/>
</dbReference>
<evidence type="ECO:0000256" key="7">
    <source>
        <dbReference type="SAM" id="Phobius"/>
    </source>
</evidence>
<keyword evidence="5 10" id="KW-0418">Kinase</keyword>
<dbReference type="InterPro" id="IPR036097">
    <property type="entry name" value="HisK_dim/P_sf"/>
</dbReference>
<dbReference type="PANTHER" id="PTHR43047">
    <property type="entry name" value="TWO-COMPONENT HISTIDINE PROTEIN KINASE"/>
    <property type="match status" value="1"/>
</dbReference>
<protein>
    <recommendedName>
        <fullName evidence="2">histidine kinase</fullName>
        <ecNumber evidence="2">2.7.13.3</ecNumber>
    </recommendedName>
</protein>
<dbReference type="InterPro" id="IPR003661">
    <property type="entry name" value="HisK_dim/P_dom"/>
</dbReference>
<dbReference type="GO" id="GO:0009927">
    <property type="term" value="F:histidine phosphotransfer kinase activity"/>
    <property type="evidence" value="ECO:0007669"/>
    <property type="project" value="TreeGrafter"/>
</dbReference>
<keyword evidence="4" id="KW-0808">Transferase</keyword>
<evidence type="ECO:0000256" key="5">
    <source>
        <dbReference type="ARBA" id="ARBA00022777"/>
    </source>
</evidence>
<organism evidence="10 11">
    <name type="scientific">Bordetella genomosp. 5</name>
    <dbReference type="NCBI Taxonomy" id="1395608"/>
    <lineage>
        <taxon>Bacteria</taxon>
        <taxon>Pseudomonadati</taxon>
        <taxon>Pseudomonadota</taxon>
        <taxon>Betaproteobacteria</taxon>
        <taxon>Burkholderiales</taxon>
        <taxon>Alcaligenaceae</taxon>
        <taxon>Bordetella</taxon>
    </lineage>
</organism>
<dbReference type="InterPro" id="IPR001789">
    <property type="entry name" value="Sig_transdc_resp-reg_receiver"/>
</dbReference>
<feature type="transmembrane region" description="Helical" evidence="7">
    <location>
        <begin position="225"/>
        <end position="245"/>
    </location>
</feature>
<dbReference type="Pfam" id="PF07696">
    <property type="entry name" value="7TMR-DISMED2"/>
    <property type="match status" value="1"/>
</dbReference>
<dbReference type="SUPFAM" id="SSF52172">
    <property type="entry name" value="CheY-like"/>
    <property type="match status" value="1"/>
</dbReference>
<dbReference type="InterPro" id="IPR004358">
    <property type="entry name" value="Sig_transdc_His_kin-like_C"/>
</dbReference>
<dbReference type="SMART" id="SM00387">
    <property type="entry name" value="HATPase_c"/>
    <property type="match status" value="1"/>
</dbReference>
<dbReference type="Gene3D" id="2.60.40.2380">
    <property type="match status" value="1"/>
</dbReference>
<dbReference type="EMBL" id="NEVP01000004">
    <property type="protein sequence ID" value="OZI53840.1"/>
    <property type="molecule type" value="Genomic_DNA"/>
</dbReference>
<keyword evidence="3 6" id="KW-0597">Phosphoprotein</keyword>
<dbReference type="Pfam" id="PF02518">
    <property type="entry name" value="HATPase_c"/>
    <property type="match status" value="1"/>
</dbReference>
<feature type="modified residue" description="4-aspartylphosphate" evidence="6">
    <location>
        <position position="758"/>
    </location>
</feature>
<feature type="domain" description="Histidine kinase" evidence="8">
    <location>
        <begin position="455"/>
        <end position="679"/>
    </location>
</feature>
<dbReference type="SUPFAM" id="SSF47384">
    <property type="entry name" value="Homodimeric domain of signal transducing histidine kinase"/>
    <property type="match status" value="1"/>
</dbReference>
<proteinExistence type="predicted"/>
<dbReference type="InterPro" id="IPR011622">
    <property type="entry name" value="7TMR_DISM_rcpt_extracell_dom2"/>
</dbReference>
<dbReference type="InterPro" id="IPR036890">
    <property type="entry name" value="HATPase_C_sf"/>
</dbReference>
<dbReference type="InterPro" id="IPR005467">
    <property type="entry name" value="His_kinase_dom"/>
</dbReference>
<evidence type="ECO:0000313" key="10">
    <source>
        <dbReference type="EMBL" id="OZI53840.1"/>
    </source>
</evidence>
<dbReference type="Gene3D" id="3.40.50.2300">
    <property type="match status" value="1"/>
</dbReference>
<dbReference type="GO" id="GO:0000155">
    <property type="term" value="F:phosphorelay sensor kinase activity"/>
    <property type="evidence" value="ECO:0007669"/>
    <property type="project" value="InterPro"/>
</dbReference>
<feature type="transmembrane region" description="Helical" evidence="7">
    <location>
        <begin position="197"/>
        <end position="218"/>
    </location>
</feature>